<keyword evidence="2" id="KW-0732">Signal</keyword>
<gene>
    <name evidence="3" type="ORF">RM704_29120</name>
</gene>
<proteinExistence type="predicted"/>
<feature type="chain" id="PRO_5045764046" description="Lipoprotein" evidence="2">
    <location>
        <begin position="21"/>
        <end position="158"/>
    </location>
</feature>
<feature type="signal peptide" evidence="2">
    <location>
        <begin position="1"/>
        <end position="20"/>
    </location>
</feature>
<accession>A0ABU2Z4H2</accession>
<keyword evidence="4" id="KW-1185">Reference proteome</keyword>
<name>A0ABU2Z4H2_9ACTN</name>
<dbReference type="EMBL" id="JAVRFJ010000029">
    <property type="protein sequence ID" value="MDT0571475.1"/>
    <property type="molecule type" value="Genomic_DNA"/>
</dbReference>
<dbReference type="Proteomes" id="UP001180737">
    <property type="component" value="Unassembled WGS sequence"/>
</dbReference>
<feature type="region of interest" description="Disordered" evidence="1">
    <location>
        <begin position="22"/>
        <end position="53"/>
    </location>
</feature>
<protein>
    <recommendedName>
        <fullName evidence="5">Lipoprotein</fullName>
    </recommendedName>
</protein>
<evidence type="ECO:0000256" key="1">
    <source>
        <dbReference type="SAM" id="MobiDB-lite"/>
    </source>
</evidence>
<evidence type="ECO:0008006" key="5">
    <source>
        <dbReference type="Google" id="ProtNLM"/>
    </source>
</evidence>
<dbReference type="RefSeq" id="WP_033531237.1">
    <property type="nucleotide sequence ID" value="NZ_JAVRFJ010000029.1"/>
</dbReference>
<dbReference type="PROSITE" id="PS51257">
    <property type="entry name" value="PROKAR_LIPOPROTEIN"/>
    <property type="match status" value="1"/>
</dbReference>
<organism evidence="3 4">
    <name type="scientific">Streptomyces gottesmaniae</name>
    <dbReference type="NCBI Taxonomy" id="3075518"/>
    <lineage>
        <taxon>Bacteria</taxon>
        <taxon>Bacillati</taxon>
        <taxon>Actinomycetota</taxon>
        <taxon>Actinomycetes</taxon>
        <taxon>Kitasatosporales</taxon>
        <taxon>Streptomycetaceae</taxon>
        <taxon>Streptomyces</taxon>
    </lineage>
</organism>
<sequence>MHTRATVLLIAALVTLTACTSDDEPGDHADGTPSAGARQPSATPSRTATSEADTAGLEAAVRAYTAAYFANEPDTTFGMLSTRCRKHITRAGMAVLTERAEQTERAIGDSEPKDVKRFEVDEISDDSARVSYGVGLPKFDQKQEPWIREAGAWRYDDC</sequence>
<evidence type="ECO:0000313" key="3">
    <source>
        <dbReference type="EMBL" id="MDT0571475.1"/>
    </source>
</evidence>
<comment type="caution">
    <text evidence="3">The sequence shown here is derived from an EMBL/GenBank/DDBJ whole genome shotgun (WGS) entry which is preliminary data.</text>
</comment>
<evidence type="ECO:0000313" key="4">
    <source>
        <dbReference type="Proteomes" id="UP001180737"/>
    </source>
</evidence>
<evidence type="ECO:0000256" key="2">
    <source>
        <dbReference type="SAM" id="SignalP"/>
    </source>
</evidence>
<reference evidence="3" key="1">
    <citation type="submission" date="2024-05" db="EMBL/GenBank/DDBJ databases">
        <title>30 novel species of actinomycetes from the DSMZ collection.</title>
        <authorList>
            <person name="Nouioui I."/>
        </authorList>
    </citation>
    <scope>NUCLEOTIDE SEQUENCE</scope>
    <source>
        <strain evidence="3">DSM 3412</strain>
    </source>
</reference>
<feature type="compositionally biased region" description="Polar residues" evidence="1">
    <location>
        <begin position="40"/>
        <end position="52"/>
    </location>
</feature>